<evidence type="ECO:0000256" key="3">
    <source>
        <dbReference type="ARBA" id="ARBA00023172"/>
    </source>
</evidence>
<evidence type="ECO:0000313" key="5">
    <source>
        <dbReference type="EMBL" id="SIR48368.1"/>
    </source>
</evidence>
<dbReference type="Proteomes" id="UP000186308">
    <property type="component" value="Unassembled WGS sequence"/>
</dbReference>
<dbReference type="PANTHER" id="PTHR35528:SF3">
    <property type="entry name" value="BLL1675 PROTEIN"/>
    <property type="match status" value="1"/>
</dbReference>
<dbReference type="NCBIfam" id="NF033587">
    <property type="entry name" value="transpos_IS6"/>
    <property type="match status" value="1"/>
</dbReference>
<dbReference type="EMBL" id="FTNE01000038">
    <property type="protein sequence ID" value="SIR48368.1"/>
    <property type="molecule type" value="Genomic_DNA"/>
</dbReference>
<dbReference type="RefSeq" id="WP_029313658.1">
    <property type="nucleotide sequence ID" value="NZ_FTNE01000038.1"/>
</dbReference>
<dbReference type="InterPro" id="IPR052183">
    <property type="entry name" value="IS_Transposase"/>
</dbReference>
<evidence type="ECO:0000256" key="1">
    <source>
        <dbReference type="ARBA" id="ARBA00022578"/>
    </source>
</evidence>
<dbReference type="Pfam" id="PF13610">
    <property type="entry name" value="DDE_Tnp_IS240"/>
    <property type="match status" value="1"/>
</dbReference>
<keyword evidence="2" id="KW-0238">DNA-binding</keyword>
<accession>A0A8G2FHQ5</accession>
<evidence type="ECO:0000256" key="2">
    <source>
        <dbReference type="ARBA" id="ARBA00023125"/>
    </source>
</evidence>
<sequence length="236" mass="27353">MISLIPPLPLKGYRFPRSVVAYAVWAYHRFAMSLRDAEDLLAARGVMVSDETVRAWAHRFGPQMAAQIRRDRPQASDKWHLDEVVITIRGERHWLWRAFDSRSDVLEILVQSWRNAGAAKRFLRKLMRHCGVPRVVVTDKLQSYDVASREDCPSADHRSHKGLNNRAEASHRHTRRREKIMARFKSPGQAQRLLSAHDQITTLFRPKRHRLTAKSYRHARADAFSLWADYAAQLAA</sequence>
<dbReference type="OrthoDB" id="4315389at2"/>
<proteinExistence type="predicted"/>
<dbReference type="GO" id="GO:0003677">
    <property type="term" value="F:DNA binding"/>
    <property type="evidence" value="ECO:0007669"/>
    <property type="project" value="UniProtKB-KW"/>
</dbReference>
<name>A0A8G2FHQ5_ACIRU</name>
<keyword evidence="6" id="KW-1185">Reference proteome</keyword>
<evidence type="ECO:0000259" key="4">
    <source>
        <dbReference type="Pfam" id="PF13610"/>
    </source>
</evidence>
<reference evidence="5 6" key="1">
    <citation type="submission" date="2017-01" db="EMBL/GenBank/DDBJ databases">
        <authorList>
            <person name="Varghese N."/>
            <person name="Submissions S."/>
        </authorList>
    </citation>
    <scope>NUCLEOTIDE SEQUENCE [LARGE SCALE GENOMIC DNA]</scope>
    <source>
        <strain evidence="5 6">ATCC 35905</strain>
    </source>
</reference>
<keyword evidence="3" id="KW-0233">DNA recombination</keyword>
<protein>
    <submittedName>
        <fullName evidence="5">Putative transposase</fullName>
    </submittedName>
</protein>
<keyword evidence="1" id="KW-0815">Transposition</keyword>
<dbReference type="PANTHER" id="PTHR35528">
    <property type="entry name" value="BLL1675 PROTEIN"/>
    <property type="match status" value="1"/>
</dbReference>
<comment type="caution">
    <text evidence="5">The sequence shown here is derived from an EMBL/GenBank/DDBJ whole genome shotgun (WGS) entry which is preliminary data.</text>
</comment>
<dbReference type="GO" id="GO:0032196">
    <property type="term" value="P:transposition"/>
    <property type="evidence" value="ECO:0007669"/>
    <property type="project" value="UniProtKB-KW"/>
</dbReference>
<evidence type="ECO:0000313" key="6">
    <source>
        <dbReference type="Proteomes" id="UP000186308"/>
    </source>
</evidence>
<dbReference type="InterPro" id="IPR032874">
    <property type="entry name" value="DDE_dom"/>
</dbReference>
<dbReference type="GO" id="GO:0006310">
    <property type="term" value="P:DNA recombination"/>
    <property type="evidence" value="ECO:0007669"/>
    <property type="project" value="UniProtKB-KW"/>
</dbReference>
<dbReference type="InterPro" id="IPR047930">
    <property type="entry name" value="Transpos_IS6"/>
</dbReference>
<feature type="domain" description="DDE" evidence="4">
    <location>
        <begin position="77"/>
        <end position="205"/>
    </location>
</feature>
<gene>
    <name evidence="5" type="ORF">SAMN05421828_1385</name>
</gene>
<organism evidence="5 6">
    <name type="scientific">Acidiphilium rubrum</name>
    <dbReference type="NCBI Taxonomy" id="526"/>
    <lineage>
        <taxon>Bacteria</taxon>
        <taxon>Pseudomonadati</taxon>
        <taxon>Pseudomonadota</taxon>
        <taxon>Alphaproteobacteria</taxon>
        <taxon>Acetobacterales</taxon>
        <taxon>Acidocellaceae</taxon>
        <taxon>Acidiphilium</taxon>
    </lineage>
</organism>
<dbReference type="AlphaFoldDB" id="A0A8G2FHQ5"/>